<dbReference type="PANTHER" id="PTHR43199:SF1">
    <property type="entry name" value="GLUTATHIONE HYDROLASE PROENZYME"/>
    <property type="match status" value="1"/>
</dbReference>
<comment type="caution">
    <text evidence="3">The sequence shown here is derived from an EMBL/GenBank/DDBJ whole genome shotgun (WGS) entry which is preliminary data.</text>
</comment>
<dbReference type="InterPro" id="IPR029055">
    <property type="entry name" value="Ntn_hydrolases_N"/>
</dbReference>
<feature type="region of interest" description="Disordered" evidence="2">
    <location>
        <begin position="20"/>
        <end position="52"/>
    </location>
</feature>
<evidence type="ECO:0000313" key="4">
    <source>
        <dbReference type="Proteomes" id="UP000307201"/>
    </source>
</evidence>
<dbReference type="Proteomes" id="UP000307201">
    <property type="component" value="Unassembled WGS sequence"/>
</dbReference>
<evidence type="ECO:0008006" key="5">
    <source>
        <dbReference type="Google" id="ProtNLM"/>
    </source>
</evidence>
<protein>
    <recommendedName>
        <fullName evidence="5">Gamma-glutamyltransferase</fullName>
    </recommendedName>
</protein>
<proteinExistence type="inferred from homology"/>
<dbReference type="AlphaFoldDB" id="A0A5R9C746"/>
<gene>
    <name evidence="3" type="ORF">FEZ48_02245</name>
</gene>
<feature type="compositionally biased region" description="Acidic residues" evidence="2">
    <location>
        <begin position="22"/>
        <end position="52"/>
    </location>
</feature>
<sequence length="134" mass="13977">MKNLILGVTTLSLLLSGCASEEPADESLPSEDETISMPEEEDDGENDEATEEELDTLNAYGVSAGHPIVVDVGMDILENGGNAVDAAIAIAFAVSVVEPFTSVVGGGGVTLVHEQGQDPESYDYREVVPENGIP</sequence>
<dbReference type="InterPro" id="IPR051792">
    <property type="entry name" value="GGT_bact"/>
</dbReference>
<dbReference type="SUPFAM" id="SSF56235">
    <property type="entry name" value="N-terminal nucleophile aminohydrolases (Ntn hydrolases)"/>
    <property type="match status" value="1"/>
</dbReference>
<reference evidence="3 4" key="1">
    <citation type="submission" date="2019-05" db="EMBL/GenBank/DDBJ databases">
        <title>The metagenome of a microbial culture collection derived from dairy environment covers the genomic content of the human microbiome.</title>
        <authorList>
            <person name="Roder T."/>
            <person name="Wuthrich D."/>
            <person name="Sattari Z."/>
            <person name="Von Ah U."/>
            <person name="Bar C."/>
            <person name="Ronchi F."/>
            <person name="Macpherson A.J."/>
            <person name="Ganal-Vonarburg S.C."/>
            <person name="Bruggmann R."/>
            <person name="Vergeres G."/>
        </authorList>
    </citation>
    <scope>NUCLEOTIDE SEQUENCE [LARGE SCALE GENOMIC DNA]</scope>
    <source>
        <strain evidence="3 4">FAM 24235</strain>
    </source>
</reference>
<organism evidence="3 4">
    <name type="scientific">Marinilactibacillus psychrotolerans</name>
    <dbReference type="NCBI Taxonomy" id="191770"/>
    <lineage>
        <taxon>Bacteria</taxon>
        <taxon>Bacillati</taxon>
        <taxon>Bacillota</taxon>
        <taxon>Bacilli</taxon>
        <taxon>Lactobacillales</taxon>
        <taxon>Carnobacteriaceae</taxon>
        <taxon>Marinilactibacillus</taxon>
    </lineage>
</organism>
<comment type="similarity">
    <text evidence="1">Belongs to the gamma-glutamyltransferase family.</text>
</comment>
<name>A0A5R9C746_9LACT</name>
<evidence type="ECO:0000256" key="1">
    <source>
        <dbReference type="ARBA" id="ARBA00009381"/>
    </source>
</evidence>
<dbReference type="OrthoDB" id="9781342at2"/>
<dbReference type="Pfam" id="PF01019">
    <property type="entry name" value="G_glu_transpept"/>
    <property type="match status" value="1"/>
</dbReference>
<dbReference type="EMBL" id="VBTE01000004">
    <property type="protein sequence ID" value="TLQ08994.1"/>
    <property type="molecule type" value="Genomic_DNA"/>
</dbReference>
<dbReference type="PROSITE" id="PS51257">
    <property type="entry name" value="PROKAR_LIPOPROTEIN"/>
    <property type="match status" value="1"/>
</dbReference>
<dbReference type="PANTHER" id="PTHR43199">
    <property type="entry name" value="GLUTATHIONE HYDROLASE"/>
    <property type="match status" value="1"/>
</dbReference>
<accession>A0A5R9C746</accession>
<evidence type="ECO:0000256" key="2">
    <source>
        <dbReference type="SAM" id="MobiDB-lite"/>
    </source>
</evidence>
<evidence type="ECO:0000313" key="3">
    <source>
        <dbReference type="EMBL" id="TLQ08994.1"/>
    </source>
</evidence>